<feature type="domain" description="Cyclin N-terminal" evidence="1">
    <location>
        <begin position="101"/>
        <end position="200"/>
    </location>
</feature>
<protein>
    <recommendedName>
        <fullName evidence="1">Cyclin N-terminal domain-containing protein</fullName>
    </recommendedName>
</protein>
<proteinExistence type="predicted"/>
<dbReference type="OrthoDB" id="62at2759"/>
<dbReference type="Proteomes" id="UP000595140">
    <property type="component" value="Unassembled WGS sequence"/>
</dbReference>
<sequence length="206" mass="23819">MAEISIFTTVTGAWSSVHLDWRPKRTAESTTPEVIRRLKFWNRTAGRETKPVVRGWSTDVTWDDDYDSQGRRWSSDWTAGSSVVVTPVLPPPSREDFEESVRNLVCKERNHMPQPGYVEYLESNPLVYNARFNAISWMIECRRRLNISLESVFCAANYIDRFISTRNCKGWECRTFDLLAKACLYVASKFNDTDPPSLHAILQVYP</sequence>
<reference evidence="2 3" key="1">
    <citation type="submission" date="2018-04" db="EMBL/GenBank/DDBJ databases">
        <authorList>
            <person name="Vogel A."/>
        </authorList>
    </citation>
    <scope>NUCLEOTIDE SEQUENCE [LARGE SCALE GENOMIC DNA]</scope>
</reference>
<dbReference type="AlphaFoldDB" id="A0A484L4P9"/>
<dbReference type="SUPFAM" id="SSF47954">
    <property type="entry name" value="Cyclin-like"/>
    <property type="match status" value="1"/>
</dbReference>
<gene>
    <name evidence="2" type="ORF">CCAM_LOCUS13044</name>
</gene>
<name>A0A484L4P9_9ASTE</name>
<dbReference type="Gene3D" id="1.10.472.10">
    <property type="entry name" value="Cyclin-like"/>
    <property type="match status" value="1"/>
</dbReference>
<dbReference type="Pfam" id="PF00134">
    <property type="entry name" value="Cyclin_N"/>
    <property type="match status" value="1"/>
</dbReference>
<dbReference type="InterPro" id="IPR006671">
    <property type="entry name" value="Cyclin_N"/>
</dbReference>
<organism evidence="2 3">
    <name type="scientific">Cuscuta campestris</name>
    <dbReference type="NCBI Taxonomy" id="132261"/>
    <lineage>
        <taxon>Eukaryota</taxon>
        <taxon>Viridiplantae</taxon>
        <taxon>Streptophyta</taxon>
        <taxon>Embryophyta</taxon>
        <taxon>Tracheophyta</taxon>
        <taxon>Spermatophyta</taxon>
        <taxon>Magnoliopsida</taxon>
        <taxon>eudicotyledons</taxon>
        <taxon>Gunneridae</taxon>
        <taxon>Pentapetalae</taxon>
        <taxon>asterids</taxon>
        <taxon>lamiids</taxon>
        <taxon>Solanales</taxon>
        <taxon>Convolvulaceae</taxon>
        <taxon>Cuscuteae</taxon>
        <taxon>Cuscuta</taxon>
        <taxon>Cuscuta subgen. Grammica</taxon>
        <taxon>Cuscuta sect. Cleistogrammica</taxon>
    </lineage>
</organism>
<keyword evidence="3" id="KW-1185">Reference proteome</keyword>
<accession>A0A484L4P9</accession>
<evidence type="ECO:0000313" key="3">
    <source>
        <dbReference type="Proteomes" id="UP000595140"/>
    </source>
</evidence>
<evidence type="ECO:0000259" key="1">
    <source>
        <dbReference type="Pfam" id="PF00134"/>
    </source>
</evidence>
<dbReference type="InterPro" id="IPR036915">
    <property type="entry name" value="Cyclin-like_sf"/>
</dbReference>
<dbReference type="EMBL" id="OOIL02001001">
    <property type="protein sequence ID" value="VFQ71268.1"/>
    <property type="molecule type" value="Genomic_DNA"/>
</dbReference>
<evidence type="ECO:0000313" key="2">
    <source>
        <dbReference type="EMBL" id="VFQ71268.1"/>
    </source>
</evidence>